<dbReference type="Pfam" id="PF07969">
    <property type="entry name" value="Amidohydro_3"/>
    <property type="match status" value="1"/>
</dbReference>
<feature type="domain" description="Dihydroorotase catalytic" evidence="4">
    <location>
        <begin position="55"/>
        <end position="241"/>
    </location>
</feature>
<dbReference type="Proteomes" id="UP001163882">
    <property type="component" value="Chromosome"/>
</dbReference>
<dbReference type="GO" id="GO:0004151">
    <property type="term" value="F:dihydroorotase activity"/>
    <property type="evidence" value="ECO:0007669"/>
    <property type="project" value="UniProtKB-EC"/>
</dbReference>
<dbReference type="EMBL" id="CP107716">
    <property type="protein sequence ID" value="UYQ74008.1"/>
    <property type="molecule type" value="Genomic_DNA"/>
</dbReference>
<reference evidence="5" key="1">
    <citation type="submission" date="2022-10" db="EMBL/GenBank/DDBJ databases">
        <title>YIM 151497 complete genome.</title>
        <authorList>
            <person name="Chen X."/>
        </authorList>
    </citation>
    <scope>NUCLEOTIDE SEQUENCE</scope>
    <source>
        <strain evidence="5">YIM 151497</strain>
    </source>
</reference>
<proteinExistence type="predicted"/>
<keyword evidence="6" id="KW-1185">Reference proteome</keyword>
<dbReference type="InterPro" id="IPR050138">
    <property type="entry name" value="DHOase/Allantoinase_Hydrolase"/>
</dbReference>
<dbReference type="PANTHER" id="PTHR43668">
    <property type="entry name" value="ALLANTOINASE"/>
    <property type="match status" value="1"/>
</dbReference>
<sequence length="432" mass="45922">MNKPLLIENARIIDPASNADFTGAVLIENGRIADIVEGKAPGAPEKSEIIDSRGLVLAPGLIDMRVFTGEPGHEYRETLKSAGRAAAAGGVTSILVMPDTQPVIDNSALVEFIARHAEATTCVNVLPTAAITTGTEGKDLTEFGLLKEAGAICFTEGRKALQSSAVIRAAMVYATNFDMPIMHLAADAHLVSDGVMNSGPLATFRGLKGIPAQAETIPLDRDLQLALMTGARYHAAAISTARSAELAAFYKQRSNAISVGASINNLCLNENDIGSYRTFFKLNPPLRTEDDRLALVEALKDGTIDVIVSDHDPQDAEGKRQPFADAATGAIGLETLLAAAMRLVHSGDTDLMTTLRAMTARPAEILGIEAGRIAKGAKADLCLFDPDYPWIVEEATIRSRSTNTTFENARMSGKVMATLVGGQIVYREEAFA</sequence>
<dbReference type="EC" id="3.5.2.3" evidence="5"/>
<dbReference type="Pfam" id="PF12890">
    <property type="entry name" value="DHOase"/>
    <property type="match status" value="1"/>
</dbReference>
<keyword evidence="1" id="KW-0862">Zinc</keyword>
<evidence type="ECO:0000313" key="5">
    <source>
        <dbReference type="EMBL" id="UYQ74008.1"/>
    </source>
</evidence>
<dbReference type="SUPFAM" id="SSF51338">
    <property type="entry name" value="Composite domain of metallo-dependent hydrolases"/>
    <property type="match status" value="1"/>
</dbReference>
<evidence type="ECO:0000259" key="4">
    <source>
        <dbReference type="Pfam" id="PF12890"/>
    </source>
</evidence>
<evidence type="ECO:0000259" key="3">
    <source>
        <dbReference type="Pfam" id="PF07969"/>
    </source>
</evidence>
<organism evidence="5 6">
    <name type="scientific">Pelagibacterium flavum</name>
    <dbReference type="NCBI Taxonomy" id="2984530"/>
    <lineage>
        <taxon>Bacteria</taxon>
        <taxon>Pseudomonadati</taxon>
        <taxon>Pseudomonadota</taxon>
        <taxon>Alphaproteobacteria</taxon>
        <taxon>Hyphomicrobiales</taxon>
        <taxon>Devosiaceae</taxon>
        <taxon>Pelagibacterium</taxon>
    </lineage>
</organism>
<dbReference type="InterPro" id="IPR004722">
    <property type="entry name" value="DHOase"/>
</dbReference>
<evidence type="ECO:0000313" key="6">
    <source>
        <dbReference type="Proteomes" id="UP001163882"/>
    </source>
</evidence>
<keyword evidence="2" id="KW-0665">Pyrimidine biosynthesis</keyword>
<evidence type="ECO:0000256" key="2">
    <source>
        <dbReference type="ARBA" id="ARBA00022975"/>
    </source>
</evidence>
<gene>
    <name evidence="5" type="primary">pyrC</name>
    <name evidence="5" type="ORF">OF122_09690</name>
</gene>
<dbReference type="InterPro" id="IPR024403">
    <property type="entry name" value="DHOase_cat"/>
</dbReference>
<dbReference type="Gene3D" id="2.30.40.10">
    <property type="entry name" value="Urease, subunit C, domain 1"/>
    <property type="match status" value="1"/>
</dbReference>
<dbReference type="Gene3D" id="3.20.20.140">
    <property type="entry name" value="Metal-dependent hydrolases"/>
    <property type="match status" value="1"/>
</dbReference>
<dbReference type="InterPro" id="IPR011059">
    <property type="entry name" value="Metal-dep_hydrolase_composite"/>
</dbReference>
<dbReference type="RefSeq" id="WP_264227555.1">
    <property type="nucleotide sequence ID" value="NZ_CP107716.1"/>
</dbReference>
<keyword evidence="5" id="KW-0378">Hydrolase</keyword>
<dbReference type="InterPro" id="IPR032466">
    <property type="entry name" value="Metal_Hydrolase"/>
</dbReference>
<evidence type="ECO:0000256" key="1">
    <source>
        <dbReference type="ARBA" id="ARBA00022833"/>
    </source>
</evidence>
<dbReference type="SUPFAM" id="SSF51556">
    <property type="entry name" value="Metallo-dependent hydrolases"/>
    <property type="match status" value="1"/>
</dbReference>
<feature type="domain" description="Amidohydrolase 3" evidence="3">
    <location>
        <begin position="349"/>
        <end position="426"/>
    </location>
</feature>
<dbReference type="InterPro" id="IPR013108">
    <property type="entry name" value="Amidohydro_3"/>
</dbReference>
<dbReference type="PANTHER" id="PTHR43668:SF2">
    <property type="entry name" value="ALLANTOINASE"/>
    <property type="match status" value="1"/>
</dbReference>
<name>A0ABY6ITS1_9HYPH</name>
<protein>
    <submittedName>
        <fullName evidence="5">Dihydroorotase</fullName>
        <ecNumber evidence="5">3.5.2.3</ecNumber>
    </submittedName>
</protein>
<dbReference type="NCBIfam" id="TIGR00857">
    <property type="entry name" value="pyrC_multi"/>
    <property type="match status" value="1"/>
</dbReference>
<accession>A0ABY6ITS1</accession>
<dbReference type="CDD" id="cd01317">
    <property type="entry name" value="DHOase_IIa"/>
    <property type="match status" value="1"/>
</dbReference>